<dbReference type="Proteomes" id="UP001260072">
    <property type="component" value="Unassembled WGS sequence"/>
</dbReference>
<organism evidence="2 3">
    <name type="scientific">Agromyces indicus</name>
    <dbReference type="NCBI Taxonomy" id="758919"/>
    <lineage>
        <taxon>Bacteria</taxon>
        <taxon>Bacillati</taxon>
        <taxon>Actinomycetota</taxon>
        <taxon>Actinomycetes</taxon>
        <taxon>Micrococcales</taxon>
        <taxon>Microbacteriaceae</taxon>
        <taxon>Agromyces</taxon>
    </lineage>
</organism>
<keyword evidence="3" id="KW-1185">Reference proteome</keyword>
<keyword evidence="1" id="KW-0732">Signal</keyword>
<gene>
    <name evidence="2" type="ORF">RH861_02970</name>
</gene>
<accession>A0ABU1FGZ0</accession>
<reference evidence="3" key="1">
    <citation type="submission" date="2023-07" db="EMBL/GenBank/DDBJ databases">
        <title>Description of three actinobacteria isolated from air of manufacturing shop in a pharmaceutical factory.</title>
        <authorList>
            <person name="Zhang D.-F."/>
        </authorList>
    </citation>
    <scope>NUCLEOTIDE SEQUENCE [LARGE SCALE GENOMIC DNA]</scope>
    <source>
        <strain evidence="3">CCTCC AB 2011122</strain>
    </source>
</reference>
<feature type="chain" id="PRO_5047532950" evidence="1">
    <location>
        <begin position="30"/>
        <end position="138"/>
    </location>
</feature>
<feature type="signal peptide" evidence="1">
    <location>
        <begin position="1"/>
        <end position="29"/>
    </location>
</feature>
<protein>
    <submittedName>
        <fullName evidence="2">Uncharacterized protein</fullName>
    </submittedName>
</protein>
<evidence type="ECO:0000256" key="1">
    <source>
        <dbReference type="SAM" id="SignalP"/>
    </source>
</evidence>
<evidence type="ECO:0000313" key="3">
    <source>
        <dbReference type="Proteomes" id="UP001260072"/>
    </source>
</evidence>
<proteinExistence type="predicted"/>
<dbReference type="RefSeq" id="WP_310519680.1">
    <property type="nucleotide sequence ID" value="NZ_BAABBS010000004.1"/>
</dbReference>
<evidence type="ECO:0000313" key="2">
    <source>
        <dbReference type="EMBL" id="MDR5691018.1"/>
    </source>
</evidence>
<comment type="caution">
    <text evidence="2">The sequence shown here is derived from an EMBL/GenBank/DDBJ whole genome shotgun (WGS) entry which is preliminary data.</text>
</comment>
<sequence>MISRTMTNIGAGVALAAAAVLGTGAAAYAHECFNPNRSEQGNAGASNSQAWLTVHVEELTSHLDDVTASCVLDAYAGTGAPSSFTILVKGANGQGGTIASNNPHPDKASDGTGIDQIFAAHGTDIMGSFDACGAELPF</sequence>
<dbReference type="EMBL" id="JAVKGS010000001">
    <property type="protein sequence ID" value="MDR5691018.1"/>
    <property type="molecule type" value="Genomic_DNA"/>
</dbReference>
<name>A0ABU1FGZ0_9MICO</name>